<feature type="domain" description="Retrovirus-related Pol polyprotein from transposon TNT 1-94-like beta-barrel" evidence="2">
    <location>
        <begin position="322"/>
        <end position="394"/>
    </location>
</feature>
<evidence type="ECO:0008006" key="5">
    <source>
        <dbReference type="Google" id="ProtNLM"/>
    </source>
</evidence>
<protein>
    <recommendedName>
        <fullName evidence="5">Retrotransposon Copia-like N-terminal domain-containing protein</fullName>
    </recommendedName>
</protein>
<dbReference type="PANTHER" id="PTHR34222:SF79">
    <property type="entry name" value="RETROVIRUS-RELATED POL POLYPROTEIN FROM TRANSPOSON TNT 1-94"/>
    <property type="match status" value="1"/>
</dbReference>
<accession>A0AAW1JLL1</accession>
<dbReference type="Pfam" id="PF14244">
    <property type="entry name" value="Retrotran_gag_3"/>
    <property type="match status" value="1"/>
</dbReference>
<evidence type="ECO:0000313" key="4">
    <source>
        <dbReference type="Proteomes" id="UP001443914"/>
    </source>
</evidence>
<comment type="caution">
    <text evidence="3">The sequence shown here is derived from an EMBL/GenBank/DDBJ whole genome shotgun (WGS) entry which is preliminary data.</text>
</comment>
<dbReference type="AlphaFoldDB" id="A0AAW1JLL1"/>
<organism evidence="3 4">
    <name type="scientific">Saponaria officinalis</name>
    <name type="common">Common soapwort</name>
    <name type="synonym">Lychnis saponaria</name>
    <dbReference type="NCBI Taxonomy" id="3572"/>
    <lineage>
        <taxon>Eukaryota</taxon>
        <taxon>Viridiplantae</taxon>
        <taxon>Streptophyta</taxon>
        <taxon>Embryophyta</taxon>
        <taxon>Tracheophyta</taxon>
        <taxon>Spermatophyta</taxon>
        <taxon>Magnoliopsida</taxon>
        <taxon>eudicotyledons</taxon>
        <taxon>Gunneridae</taxon>
        <taxon>Pentapetalae</taxon>
        <taxon>Caryophyllales</taxon>
        <taxon>Caryophyllaceae</taxon>
        <taxon>Caryophylleae</taxon>
        <taxon>Saponaria</taxon>
    </lineage>
</organism>
<dbReference type="Proteomes" id="UP001443914">
    <property type="component" value="Unassembled WGS sequence"/>
</dbReference>
<evidence type="ECO:0000259" key="1">
    <source>
        <dbReference type="Pfam" id="PF14244"/>
    </source>
</evidence>
<sequence length="438" mass="49257">MAKDGEVSQTDATTIDITSPYYLGSQDGPGATITHVKLRNENYDAWSRSIRMSLKSRRKVMEQSKSLPTKFYLIIGKWLIVPYVGEYTWDNYTAMIFVVQWIMNTIDVIIKDGISYFEEALPLWNNLKERFAVVDGSKVSARQDAKRLHQFFMGLDDTLYGAVRSQQLQLTPLPTLNRAYHIVLQKKRLRGLVSTDAPDIVAYAINAASRQPSPPDWKAIREKEKLEKRKIYCTHCDRCGHDIKTCFFCTNSFLDWWGDGPRVPTTEKGRVGAGSSGTSHTNATVAAGHNKNSLVRPHVITSSRVEDGGPSNDRLRGIYREWIIDTGASNHVTGDITCLTETTHISARHVGLPDGHHIIATLTGTVHLNDRIILRNVLYVSCLTCNLISVSQLLIDNNCLAQFTNSHCFLQDRTTKTTIGKGELQDGLYFWRVVVLNP</sequence>
<dbReference type="InterPro" id="IPR029472">
    <property type="entry name" value="Copia-like_N"/>
</dbReference>
<keyword evidence="4" id="KW-1185">Reference proteome</keyword>
<gene>
    <name evidence="3" type="ORF">RND81_07G092500</name>
</gene>
<proteinExistence type="predicted"/>
<reference evidence="3" key="1">
    <citation type="submission" date="2024-03" db="EMBL/GenBank/DDBJ databases">
        <title>WGS assembly of Saponaria officinalis var. Norfolk2.</title>
        <authorList>
            <person name="Jenkins J."/>
            <person name="Shu S."/>
            <person name="Grimwood J."/>
            <person name="Barry K."/>
            <person name="Goodstein D."/>
            <person name="Schmutz J."/>
            <person name="Leebens-Mack J."/>
            <person name="Osbourn A."/>
        </authorList>
    </citation>
    <scope>NUCLEOTIDE SEQUENCE [LARGE SCALE GENOMIC DNA]</scope>
    <source>
        <strain evidence="3">JIC</strain>
    </source>
</reference>
<dbReference type="Pfam" id="PF22936">
    <property type="entry name" value="Pol_BBD"/>
    <property type="match status" value="1"/>
</dbReference>
<dbReference type="EMBL" id="JBDFQZ010000007">
    <property type="protein sequence ID" value="KAK9705924.1"/>
    <property type="molecule type" value="Genomic_DNA"/>
</dbReference>
<dbReference type="InterPro" id="IPR054722">
    <property type="entry name" value="PolX-like_BBD"/>
</dbReference>
<feature type="domain" description="Retrotransposon Copia-like N-terminal" evidence="1">
    <location>
        <begin position="26"/>
        <end position="59"/>
    </location>
</feature>
<evidence type="ECO:0000259" key="2">
    <source>
        <dbReference type="Pfam" id="PF22936"/>
    </source>
</evidence>
<evidence type="ECO:0000313" key="3">
    <source>
        <dbReference type="EMBL" id="KAK9705924.1"/>
    </source>
</evidence>
<dbReference type="PANTHER" id="PTHR34222">
    <property type="entry name" value="GAG_PRE-INTEGRS DOMAIN-CONTAINING PROTEIN"/>
    <property type="match status" value="1"/>
</dbReference>
<name>A0AAW1JLL1_SAPOF</name>